<reference evidence="1" key="1">
    <citation type="submission" date="2018-05" db="EMBL/GenBank/DDBJ databases">
        <authorList>
            <person name="Lanie J.A."/>
            <person name="Ng W.-L."/>
            <person name="Kazmierczak K.M."/>
            <person name="Andrzejewski T.M."/>
            <person name="Davidsen T.M."/>
            <person name="Wayne K.J."/>
            <person name="Tettelin H."/>
            <person name="Glass J.I."/>
            <person name="Rusch D."/>
            <person name="Podicherti R."/>
            <person name="Tsui H.-C.T."/>
            <person name="Winkler M.E."/>
        </authorList>
    </citation>
    <scope>NUCLEOTIDE SEQUENCE</scope>
</reference>
<dbReference type="EMBL" id="UINC01098960">
    <property type="protein sequence ID" value="SVC57878.1"/>
    <property type="molecule type" value="Genomic_DNA"/>
</dbReference>
<accession>A0A382NBG2</accession>
<evidence type="ECO:0000313" key="1">
    <source>
        <dbReference type="EMBL" id="SVC57878.1"/>
    </source>
</evidence>
<name>A0A382NBG2_9ZZZZ</name>
<gene>
    <name evidence="1" type="ORF">METZ01_LOCUS310732</name>
</gene>
<sequence>ILQQFADLYGWEDKKGDMIEESKTGGHYENGGAPYEGYEGVLDYCLHHLSPSPAGIEFRMYGHEVGQVSDYQYALDHRNE</sequence>
<dbReference type="AlphaFoldDB" id="A0A382NBG2"/>
<protein>
    <submittedName>
        <fullName evidence="1">Uncharacterized protein</fullName>
    </submittedName>
</protein>
<feature type="non-terminal residue" evidence="1">
    <location>
        <position position="1"/>
    </location>
</feature>
<organism evidence="1">
    <name type="scientific">marine metagenome</name>
    <dbReference type="NCBI Taxonomy" id="408172"/>
    <lineage>
        <taxon>unclassified sequences</taxon>
        <taxon>metagenomes</taxon>
        <taxon>ecological metagenomes</taxon>
    </lineage>
</organism>
<proteinExistence type="predicted"/>